<feature type="compositionally biased region" description="Low complexity" evidence="1">
    <location>
        <begin position="1"/>
        <end position="20"/>
    </location>
</feature>
<evidence type="ECO:0000256" key="1">
    <source>
        <dbReference type="SAM" id="MobiDB-lite"/>
    </source>
</evidence>
<name>A0A5R1YU10_SALEN</name>
<dbReference type="Proteomes" id="UP000297537">
    <property type="component" value="Unassembled WGS sequence"/>
</dbReference>
<accession>A0A5R1YU10</accession>
<feature type="non-terminal residue" evidence="2">
    <location>
        <position position="80"/>
    </location>
</feature>
<dbReference type="EMBL" id="PYKJ01000403">
    <property type="protein sequence ID" value="TGC92491.1"/>
    <property type="molecule type" value="Genomic_DNA"/>
</dbReference>
<gene>
    <name evidence="2" type="ORF">C9F08_19125</name>
</gene>
<protein>
    <submittedName>
        <fullName evidence="2">Glutamate 5-kinase</fullName>
    </submittedName>
</protein>
<dbReference type="GO" id="GO:0016301">
    <property type="term" value="F:kinase activity"/>
    <property type="evidence" value="ECO:0007669"/>
    <property type="project" value="UniProtKB-KW"/>
</dbReference>
<keyword evidence="2" id="KW-0418">Kinase</keyword>
<evidence type="ECO:0000313" key="2">
    <source>
        <dbReference type="EMBL" id="TGC92491.1"/>
    </source>
</evidence>
<sequence>PEPLIAAGRNPRGRGAAREGIPGGTRFHAQAAPLENRKRWIFGAPPAGEIPGEDGATAALLARGSALLPTGIDGGAGGGA</sequence>
<dbReference type="AlphaFoldDB" id="A0A5R1YU10"/>
<keyword evidence="2" id="KW-0808">Transferase</keyword>
<comment type="caution">
    <text evidence="2">The sequence shown here is derived from an EMBL/GenBank/DDBJ whole genome shotgun (WGS) entry which is preliminary data.</text>
</comment>
<feature type="region of interest" description="Disordered" evidence="1">
    <location>
        <begin position="1"/>
        <end position="24"/>
    </location>
</feature>
<organism evidence="2 3">
    <name type="scientific">Salmonella enteritidis</name>
    <dbReference type="NCBI Taxonomy" id="149539"/>
    <lineage>
        <taxon>Bacteria</taxon>
        <taxon>Pseudomonadati</taxon>
        <taxon>Pseudomonadota</taxon>
        <taxon>Gammaproteobacteria</taxon>
        <taxon>Enterobacterales</taxon>
        <taxon>Enterobacteriaceae</taxon>
        <taxon>Salmonella</taxon>
    </lineage>
</organism>
<feature type="non-terminal residue" evidence="2">
    <location>
        <position position="1"/>
    </location>
</feature>
<reference evidence="2 3" key="1">
    <citation type="submission" date="2018-03" db="EMBL/GenBank/DDBJ databases">
        <title>Non-Typhoidal Salmonella genome sequencing and assembly.</title>
        <authorList>
            <person name="Matchawe C."/>
        </authorList>
    </citation>
    <scope>NUCLEOTIDE SEQUENCE [LARGE SCALE GENOMIC DNA]</scope>
    <source>
        <strain evidence="2 3">20dea</strain>
    </source>
</reference>
<evidence type="ECO:0000313" key="3">
    <source>
        <dbReference type="Proteomes" id="UP000297537"/>
    </source>
</evidence>
<proteinExistence type="predicted"/>